<evidence type="ECO:0000313" key="3">
    <source>
        <dbReference type="Proteomes" id="UP000324974"/>
    </source>
</evidence>
<organism evidence="2 3">
    <name type="scientific">Limnoglobus roseus</name>
    <dbReference type="NCBI Taxonomy" id="2598579"/>
    <lineage>
        <taxon>Bacteria</taxon>
        <taxon>Pseudomonadati</taxon>
        <taxon>Planctomycetota</taxon>
        <taxon>Planctomycetia</taxon>
        <taxon>Gemmatales</taxon>
        <taxon>Gemmataceae</taxon>
        <taxon>Limnoglobus</taxon>
    </lineage>
</organism>
<dbReference type="Gene3D" id="3.30.70.100">
    <property type="match status" value="1"/>
</dbReference>
<dbReference type="GO" id="GO:0009882">
    <property type="term" value="F:blue light photoreceptor activity"/>
    <property type="evidence" value="ECO:0007669"/>
    <property type="project" value="InterPro"/>
</dbReference>
<dbReference type="InterPro" id="IPR007024">
    <property type="entry name" value="BLUF_domain"/>
</dbReference>
<proteinExistence type="predicted"/>
<dbReference type="GO" id="GO:0071949">
    <property type="term" value="F:FAD binding"/>
    <property type="evidence" value="ECO:0007669"/>
    <property type="project" value="InterPro"/>
</dbReference>
<evidence type="ECO:0000259" key="1">
    <source>
        <dbReference type="PROSITE" id="PS50925"/>
    </source>
</evidence>
<dbReference type="KEGG" id="lrs:PX52LOC_07516"/>
<dbReference type="SMART" id="SM01034">
    <property type="entry name" value="BLUF"/>
    <property type="match status" value="1"/>
</dbReference>
<gene>
    <name evidence="2" type="primary">bluF</name>
    <name evidence="2" type="ORF">PX52LOC_07516</name>
</gene>
<dbReference type="SUPFAM" id="SSF54975">
    <property type="entry name" value="Acylphosphatase/BLUF domain-like"/>
    <property type="match status" value="1"/>
</dbReference>
<dbReference type="EMBL" id="CP042425">
    <property type="protein sequence ID" value="QEL20422.1"/>
    <property type="molecule type" value="Genomic_DNA"/>
</dbReference>
<evidence type="ECO:0000313" key="2">
    <source>
        <dbReference type="EMBL" id="QEL20422.1"/>
    </source>
</evidence>
<dbReference type="Pfam" id="PF04940">
    <property type="entry name" value="BLUF"/>
    <property type="match status" value="1"/>
</dbReference>
<dbReference type="RefSeq" id="WP_168219426.1">
    <property type="nucleotide sequence ID" value="NZ_CP042425.1"/>
</dbReference>
<dbReference type="PROSITE" id="PS50925">
    <property type="entry name" value="BLUF"/>
    <property type="match status" value="1"/>
</dbReference>
<keyword evidence="3" id="KW-1185">Reference proteome</keyword>
<reference evidence="3" key="1">
    <citation type="submission" date="2019-08" db="EMBL/GenBank/DDBJ databases">
        <title>Limnoglobus roseus gen. nov., sp. nov., a novel freshwater planctomycete with a giant genome from the family Gemmataceae.</title>
        <authorList>
            <person name="Kulichevskaya I.S."/>
            <person name="Naumoff D.G."/>
            <person name="Miroshnikov K."/>
            <person name="Ivanova A."/>
            <person name="Philippov D.A."/>
            <person name="Hakobyan A."/>
            <person name="Rijpstra I.C."/>
            <person name="Sinninghe Damste J.S."/>
            <person name="Liesack W."/>
            <person name="Dedysh S.N."/>
        </authorList>
    </citation>
    <scope>NUCLEOTIDE SEQUENCE [LARGE SCALE GENOMIC DNA]</scope>
    <source>
        <strain evidence="3">PX52</strain>
    </source>
</reference>
<feature type="domain" description="BLUF" evidence="1">
    <location>
        <begin position="1"/>
        <end position="92"/>
    </location>
</feature>
<dbReference type="AlphaFoldDB" id="A0A5C1ART1"/>
<dbReference type="InterPro" id="IPR036046">
    <property type="entry name" value="Acylphosphatase-like_dom_sf"/>
</dbReference>
<dbReference type="Proteomes" id="UP000324974">
    <property type="component" value="Chromosome"/>
</dbReference>
<protein>
    <submittedName>
        <fullName evidence="2">Blue light-and temperature-regulated antirepressor BluF</fullName>
    </submittedName>
</protein>
<sequence>MLQVVYVSAAGLPFTQAQLVALLKKSRAKNASLGVTGLLLYHAGSFLQVLEGPDAAVDALARTIAADDRHHRVRFLVRRDAPEAAFAGWSMGFVDVTRDDYGDVLGHVDYLLGLNATPSFWDQDLLQMLLGRFRAGALRQHVGTVD</sequence>
<name>A0A5C1ART1_9BACT</name>
<accession>A0A5C1ART1</accession>